<comment type="caution">
    <text evidence="7">Lacks conserved residue(s) required for the propagation of feature annotation.</text>
</comment>
<keyword evidence="5 7" id="KW-1133">Transmembrane helix</keyword>
<keyword evidence="8" id="KW-0449">Lipoprotein</keyword>
<comment type="function">
    <text evidence="7">Catalyzes the transfer of the diacylglyceryl group from phosphatidylglycerol to the sulfhydryl group of the N-terminal cysteine of a prolipoprotein, the first step in the formation of mature lipoproteins.</text>
</comment>
<keyword evidence="9" id="KW-1185">Reference proteome</keyword>
<name>A0A6N9TUL4_DISTH</name>
<comment type="caution">
    <text evidence="8">The sequence shown here is derived from an EMBL/GenBank/DDBJ whole genome shotgun (WGS) entry which is preliminary data.</text>
</comment>
<dbReference type="AlphaFoldDB" id="A0A6N9TUL4"/>
<dbReference type="PANTHER" id="PTHR30589">
    <property type="entry name" value="PROLIPOPROTEIN DIACYLGLYCERYL TRANSFERASE"/>
    <property type="match status" value="1"/>
</dbReference>
<dbReference type="NCBIfam" id="TIGR00544">
    <property type="entry name" value="lgt"/>
    <property type="match status" value="1"/>
</dbReference>
<dbReference type="Proteomes" id="UP000469346">
    <property type="component" value="Unassembled WGS sequence"/>
</dbReference>
<evidence type="ECO:0000256" key="3">
    <source>
        <dbReference type="ARBA" id="ARBA00022679"/>
    </source>
</evidence>
<evidence type="ECO:0000256" key="2">
    <source>
        <dbReference type="ARBA" id="ARBA00022475"/>
    </source>
</evidence>
<proteinExistence type="inferred from homology"/>
<protein>
    <recommendedName>
        <fullName evidence="7">Phosphatidylglycerol--prolipoprotein diacylglyceryl transferase</fullName>
        <ecNumber evidence="7">2.5.1.145</ecNumber>
    </recommendedName>
</protein>
<comment type="subcellular location">
    <subcellularLocation>
        <location evidence="7">Cell membrane</location>
        <topology evidence="7">Multi-pass membrane protein</topology>
    </subcellularLocation>
</comment>
<evidence type="ECO:0000256" key="4">
    <source>
        <dbReference type="ARBA" id="ARBA00022692"/>
    </source>
</evidence>
<keyword evidence="6 7" id="KW-0472">Membrane</keyword>
<feature type="binding site" evidence="7">
    <location>
        <position position="147"/>
    </location>
    <ligand>
        <name>a 1,2-diacyl-sn-glycero-3-phospho-(1'-sn-glycerol)</name>
        <dbReference type="ChEBI" id="CHEBI:64716"/>
    </ligand>
</feature>
<evidence type="ECO:0000256" key="6">
    <source>
        <dbReference type="ARBA" id="ARBA00023136"/>
    </source>
</evidence>
<dbReference type="PANTHER" id="PTHR30589:SF0">
    <property type="entry name" value="PHOSPHATIDYLGLYCEROL--PROLIPOPROTEIN DIACYLGLYCERYL TRANSFERASE"/>
    <property type="match status" value="1"/>
</dbReference>
<feature type="transmembrane region" description="Helical" evidence="7">
    <location>
        <begin position="98"/>
        <end position="121"/>
    </location>
</feature>
<reference evidence="8 9" key="1">
    <citation type="submission" date="2020-02" db="EMBL/GenBank/DDBJ databases">
        <title>Comparative genomics of sulfur disproportionating microorganisms.</title>
        <authorList>
            <person name="Ward L.M."/>
            <person name="Bertran E."/>
            <person name="Johnston D.T."/>
        </authorList>
    </citation>
    <scope>NUCLEOTIDE SEQUENCE [LARGE SCALE GENOMIC DNA]</scope>
    <source>
        <strain evidence="8 9">DSM 100025</strain>
    </source>
</reference>
<dbReference type="UniPathway" id="UPA00664"/>
<dbReference type="PROSITE" id="PS01311">
    <property type="entry name" value="LGT"/>
    <property type="match status" value="1"/>
</dbReference>
<keyword evidence="4 7" id="KW-0812">Transmembrane</keyword>
<comment type="similarity">
    <text evidence="1 7">Belongs to the Lgt family.</text>
</comment>
<dbReference type="HAMAP" id="MF_01147">
    <property type="entry name" value="Lgt"/>
    <property type="match status" value="1"/>
</dbReference>
<dbReference type="EC" id="2.5.1.145" evidence="7"/>
<comment type="pathway">
    <text evidence="7">Protein modification; lipoprotein biosynthesis (diacylglyceryl transfer).</text>
</comment>
<sequence>MPYPEIDPVIFRLGPFAPRWYGLMYVLGLTAAYLLIRRQIREQAGTAPGAEARIRAEGDLLDGLIAVLALGVILGGRLGYVLFYNPGYYLAHPAEIPAIWHGGMSFHGGLLGTLALGWWYLRRHGADFWTWADRAAVTAPVGLFFGRLGNFINGELYGRPADVPWAMVFPGGGLVPRHPSQLYEAGLEGLLLFALLWPLRNRPWAAGRKTALFLAAYGAARIAGECFRQPDPQLGFLYGGWLTMGQVLSAAMAAAGIGLWAWRGRQAGGGPLSATRRSTR</sequence>
<evidence type="ECO:0000256" key="1">
    <source>
        <dbReference type="ARBA" id="ARBA00007150"/>
    </source>
</evidence>
<keyword evidence="2 7" id="KW-1003">Cell membrane</keyword>
<keyword evidence="3 7" id="KW-0808">Transferase</keyword>
<feature type="transmembrane region" description="Helical" evidence="7">
    <location>
        <begin position="20"/>
        <end position="36"/>
    </location>
</feature>
<comment type="catalytic activity">
    <reaction evidence="7">
        <text>L-cysteinyl-[prolipoprotein] + a 1,2-diacyl-sn-glycero-3-phospho-(1'-sn-glycerol) = an S-1,2-diacyl-sn-glyceryl-L-cysteinyl-[prolipoprotein] + sn-glycerol 1-phosphate + H(+)</text>
        <dbReference type="Rhea" id="RHEA:56712"/>
        <dbReference type="Rhea" id="RHEA-COMP:14679"/>
        <dbReference type="Rhea" id="RHEA-COMP:14680"/>
        <dbReference type="ChEBI" id="CHEBI:15378"/>
        <dbReference type="ChEBI" id="CHEBI:29950"/>
        <dbReference type="ChEBI" id="CHEBI:57685"/>
        <dbReference type="ChEBI" id="CHEBI:64716"/>
        <dbReference type="ChEBI" id="CHEBI:140658"/>
        <dbReference type="EC" id="2.5.1.145"/>
    </reaction>
</comment>
<evidence type="ECO:0000256" key="7">
    <source>
        <dbReference type="HAMAP-Rule" id="MF_01147"/>
    </source>
</evidence>
<dbReference type="Pfam" id="PF01790">
    <property type="entry name" value="LGT"/>
    <property type="match status" value="1"/>
</dbReference>
<accession>A0A6N9TUL4</accession>
<dbReference type="GO" id="GO:0042158">
    <property type="term" value="P:lipoprotein biosynthetic process"/>
    <property type="evidence" value="ECO:0007669"/>
    <property type="project" value="UniProtKB-UniRule"/>
</dbReference>
<evidence type="ECO:0000313" key="9">
    <source>
        <dbReference type="Proteomes" id="UP000469346"/>
    </source>
</evidence>
<dbReference type="EMBL" id="JAAGRR010000040">
    <property type="protein sequence ID" value="NDY42196.1"/>
    <property type="molecule type" value="Genomic_DNA"/>
</dbReference>
<evidence type="ECO:0000313" key="8">
    <source>
        <dbReference type="EMBL" id="NDY42196.1"/>
    </source>
</evidence>
<feature type="transmembrane region" description="Helical" evidence="7">
    <location>
        <begin position="63"/>
        <end position="83"/>
    </location>
</feature>
<gene>
    <name evidence="7" type="primary">lgt</name>
    <name evidence="8" type="ORF">G3N55_04960</name>
</gene>
<dbReference type="GO" id="GO:0008961">
    <property type="term" value="F:phosphatidylglycerol-prolipoprotein diacylglyceryl transferase activity"/>
    <property type="evidence" value="ECO:0007669"/>
    <property type="project" value="UniProtKB-UniRule"/>
</dbReference>
<evidence type="ECO:0000256" key="5">
    <source>
        <dbReference type="ARBA" id="ARBA00022989"/>
    </source>
</evidence>
<dbReference type="GO" id="GO:0005886">
    <property type="term" value="C:plasma membrane"/>
    <property type="evidence" value="ECO:0007669"/>
    <property type="project" value="UniProtKB-SubCell"/>
</dbReference>
<dbReference type="InterPro" id="IPR001640">
    <property type="entry name" value="Lgt"/>
</dbReference>
<organism evidence="8 9">
    <name type="scientific">Dissulfurirhabdus thermomarina</name>
    <dbReference type="NCBI Taxonomy" id="1765737"/>
    <lineage>
        <taxon>Bacteria</taxon>
        <taxon>Deltaproteobacteria</taxon>
        <taxon>Dissulfurirhabdaceae</taxon>
        <taxon>Dissulfurirhabdus</taxon>
    </lineage>
</organism>